<protein>
    <recommendedName>
        <fullName evidence="9">Energy-coupling factor transporter transmembrane protein EcfT</fullName>
    </recommendedName>
</protein>
<dbReference type="InterPro" id="IPR003339">
    <property type="entry name" value="ABC/ECF_trnsptr_transmembrane"/>
</dbReference>
<gene>
    <name evidence="7" type="ORF">GCM10025874_04760</name>
</gene>
<proteinExistence type="predicted"/>
<dbReference type="InterPro" id="IPR051611">
    <property type="entry name" value="ECF_transporter_component"/>
</dbReference>
<evidence type="ECO:0000313" key="8">
    <source>
        <dbReference type="Proteomes" id="UP001157160"/>
    </source>
</evidence>
<dbReference type="AlphaFoldDB" id="A0AA37X9Y1"/>
<evidence type="ECO:0000256" key="1">
    <source>
        <dbReference type="ARBA" id="ARBA00004141"/>
    </source>
</evidence>
<evidence type="ECO:0008006" key="9">
    <source>
        <dbReference type="Google" id="ProtNLM"/>
    </source>
</evidence>
<keyword evidence="5 6" id="KW-0472">Membrane</keyword>
<evidence type="ECO:0000256" key="6">
    <source>
        <dbReference type="SAM" id="Phobius"/>
    </source>
</evidence>
<dbReference type="Proteomes" id="UP001157160">
    <property type="component" value="Unassembled WGS sequence"/>
</dbReference>
<feature type="transmembrane region" description="Helical" evidence="6">
    <location>
        <begin position="59"/>
        <end position="79"/>
    </location>
</feature>
<dbReference type="PANTHER" id="PTHR34857:SF2">
    <property type="entry name" value="SLL0384 PROTEIN"/>
    <property type="match status" value="1"/>
</dbReference>
<keyword evidence="8" id="KW-1185">Reference proteome</keyword>
<name>A0AA37X9Y1_9MICO</name>
<comment type="subcellular location">
    <subcellularLocation>
        <location evidence="1">Membrane</location>
        <topology evidence="1">Multi-pass membrane protein</topology>
    </subcellularLocation>
</comment>
<accession>A0AA37X9Y1</accession>
<evidence type="ECO:0000313" key="7">
    <source>
        <dbReference type="EMBL" id="GMA27223.1"/>
    </source>
</evidence>
<organism evidence="7 8">
    <name type="scientific">Arenivirga flava</name>
    <dbReference type="NCBI Taxonomy" id="1930060"/>
    <lineage>
        <taxon>Bacteria</taxon>
        <taxon>Bacillati</taxon>
        <taxon>Actinomycetota</taxon>
        <taxon>Actinomycetes</taxon>
        <taxon>Micrococcales</taxon>
        <taxon>Microbacteriaceae</taxon>
        <taxon>Arenivirga</taxon>
    </lineage>
</organism>
<dbReference type="GO" id="GO:0005886">
    <property type="term" value="C:plasma membrane"/>
    <property type="evidence" value="ECO:0007669"/>
    <property type="project" value="UniProtKB-ARBA"/>
</dbReference>
<dbReference type="CDD" id="cd16914">
    <property type="entry name" value="EcfT"/>
    <property type="match status" value="1"/>
</dbReference>
<dbReference type="RefSeq" id="WP_284229659.1">
    <property type="nucleotide sequence ID" value="NZ_BSUL01000001.1"/>
</dbReference>
<dbReference type="Pfam" id="PF02361">
    <property type="entry name" value="CbiQ"/>
    <property type="match status" value="1"/>
</dbReference>
<comment type="caution">
    <text evidence="7">The sequence shown here is derived from an EMBL/GenBank/DDBJ whole genome shotgun (WGS) entry which is preliminary data.</text>
</comment>
<reference evidence="7 8" key="1">
    <citation type="journal article" date="2014" name="Int. J. Syst. Evol. Microbiol.">
        <title>Complete genome sequence of Corynebacterium casei LMG S-19264T (=DSM 44701T), isolated from a smear-ripened cheese.</title>
        <authorList>
            <consortium name="US DOE Joint Genome Institute (JGI-PGF)"/>
            <person name="Walter F."/>
            <person name="Albersmeier A."/>
            <person name="Kalinowski J."/>
            <person name="Ruckert C."/>
        </authorList>
    </citation>
    <scope>NUCLEOTIDE SEQUENCE [LARGE SCALE GENOMIC DNA]</scope>
    <source>
        <strain evidence="7 8">NBRC 112289</strain>
    </source>
</reference>
<sequence>MTAAGVAPLARRNPTAKAAVLLVVSLGVILLDAPAPLLALWLLALAVARWAAGIGWRRLLLAQLPFLLFAIGVVSVNALTRPGAPLLDAPVHLSAEGTVLGLAFALRGFVIGTASLAFLASTPPRELMTSLVQHARLSPRYAAALLAGHRMLEATPERWATIRAAQTVRAPLDRRGRPRFGLAGFGRTAFALLVVSIRSSERIALALESRGLGDGPRTVWHPVPLTRADALLAAAVALAVAAVVAACALTLGWHAV</sequence>
<dbReference type="EMBL" id="BSUL01000001">
    <property type="protein sequence ID" value="GMA27223.1"/>
    <property type="molecule type" value="Genomic_DNA"/>
</dbReference>
<evidence type="ECO:0000256" key="2">
    <source>
        <dbReference type="ARBA" id="ARBA00022475"/>
    </source>
</evidence>
<evidence type="ECO:0000256" key="5">
    <source>
        <dbReference type="ARBA" id="ARBA00023136"/>
    </source>
</evidence>
<feature type="transmembrane region" description="Helical" evidence="6">
    <location>
        <begin position="99"/>
        <end position="120"/>
    </location>
</feature>
<evidence type="ECO:0000256" key="4">
    <source>
        <dbReference type="ARBA" id="ARBA00022989"/>
    </source>
</evidence>
<keyword evidence="2" id="KW-1003">Cell membrane</keyword>
<keyword evidence="4 6" id="KW-1133">Transmembrane helix</keyword>
<feature type="transmembrane region" description="Helical" evidence="6">
    <location>
        <begin position="230"/>
        <end position="253"/>
    </location>
</feature>
<evidence type="ECO:0000256" key="3">
    <source>
        <dbReference type="ARBA" id="ARBA00022692"/>
    </source>
</evidence>
<keyword evidence="3 6" id="KW-0812">Transmembrane</keyword>
<feature type="transmembrane region" description="Helical" evidence="6">
    <location>
        <begin position="20"/>
        <end position="47"/>
    </location>
</feature>
<dbReference type="PANTHER" id="PTHR34857">
    <property type="entry name" value="SLL0384 PROTEIN"/>
    <property type="match status" value="1"/>
</dbReference>